<dbReference type="KEGG" id="pbd:PBOR_26190"/>
<dbReference type="InterPro" id="IPR009057">
    <property type="entry name" value="Homeodomain-like_sf"/>
</dbReference>
<feature type="domain" description="HTH araC/xylS-type" evidence="4">
    <location>
        <begin position="170"/>
        <end position="268"/>
    </location>
</feature>
<gene>
    <name evidence="5" type="ORF">PBOR_26190</name>
</gene>
<evidence type="ECO:0000256" key="1">
    <source>
        <dbReference type="ARBA" id="ARBA00023015"/>
    </source>
</evidence>
<dbReference type="PANTHER" id="PTHR43280:SF2">
    <property type="entry name" value="HTH-TYPE TRANSCRIPTIONAL REGULATOR EXSA"/>
    <property type="match status" value="1"/>
</dbReference>
<evidence type="ECO:0000313" key="6">
    <source>
        <dbReference type="Proteomes" id="UP000029518"/>
    </source>
</evidence>
<keyword evidence="1" id="KW-0805">Transcription regulation</keyword>
<dbReference type="HOGENOM" id="CLU_000445_88_6_9"/>
<dbReference type="InterPro" id="IPR018060">
    <property type="entry name" value="HTH_AraC"/>
</dbReference>
<dbReference type="PRINTS" id="PR00032">
    <property type="entry name" value="HTHARAC"/>
</dbReference>
<dbReference type="AlphaFoldDB" id="A0A089MUB1"/>
<evidence type="ECO:0000259" key="4">
    <source>
        <dbReference type="PROSITE" id="PS01124"/>
    </source>
</evidence>
<organism evidence="5 6">
    <name type="scientific">Paenibacillus borealis</name>
    <dbReference type="NCBI Taxonomy" id="160799"/>
    <lineage>
        <taxon>Bacteria</taxon>
        <taxon>Bacillati</taxon>
        <taxon>Bacillota</taxon>
        <taxon>Bacilli</taxon>
        <taxon>Bacillales</taxon>
        <taxon>Paenibacillaceae</taxon>
        <taxon>Paenibacillus</taxon>
    </lineage>
</organism>
<dbReference type="RefSeq" id="WP_042216428.1">
    <property type="nucleotide sequence ID" value="NZ_CP009285.1"/>
</dbReference>
<keyword evidence="2" id="KW-0238">DNA-binding</keyword>
<dbReference type="InterPro" id="IPR020449">
    <property type="entry name" value="Tscrpt_reg_AraC-type_HTH"/>
</dbReference>
<dbReference type="SUPFAM" id="SSF46689">
    <property type="entry name" value="Homeodomain-like"/>
    <property type="match status" value="2"/>
</dbReference>
<dbReference type="Gene3D" id="1.10.10.60">
    <property type="entry name" value="Homeodomain-like"/>
    <property type="match status" value="2"/>
</dbReference>
<proteinExistence type="predicted"/>
<evidence type="ECO:0000256" key="2">
    <source>
        <dbReference type="ARBA" id="ARBA00023125"/>
    </source>
</evidence>
<name>A0A089MUB1_PAEBO</name>
<keyword evidence="6" id="KW-1185">Reference proteome</keyword>
<dbReference type="PROSITE" id="PS00041">
    <property type="entry name" value="HTH_ARAC_FAMILY_1"/>
    <property type="match status" value="1"/>
</dbReference>
<dbReference type="Pfam" id="PF12833">
    <property type="entry name" value="HTH_18"/>
    <property type="match status" value="1"/>
</dbReference>
<evidence type="ECO:0000256" key="3">
    <source>
        <dbReference type="ARBA" id="ARBA00023163"/>
    </source>
</evidence>
<dbReference type="EMBL" id="CP009285">
    <property type="protein sequence ID" value="AIQ60049.1"/>
    <property type="molecule type" value="Genomic_DNA"/>
</dbReference>
<sequence>MNADLYQAHPLFSMEYEKHDSNYRMPAFHYHNSYELYFLEDGYHHFVVNDALYDITMHDVALFKPNSFHKSRGNHSCARTCVYFTDRFLRLHFTDRSIQSLLSCFDKEIISTSKETFPRIKKLLLLLDKEDIDDPANRIFIYLADILNILNENVRSPRVEHVPAAYANFAPILLYISQNYNRISKIEEIAEEFFISKYYLCHVFKEATGLTLIQYLNNIKIQHACNLLVNSNLSILEIGNACGFNSSMYFCKIFKQALSVTPSEFRKQAAQ</sequence>
<protein>
    <submittedName>
        <fullName evidence="5">Transcriptional regulator</fullName>
    </submittedName>
</protein>
<dbReference type="GO" id="GO:0043565">
    <property type="term" value="F:sequence-specific DNA binding"/>
    <property type="evidence" value="ECO:0007669"/>
    <property type="project" value="InterPro"/>
</dbReference>
<dbReference type="SMART" id="SM00342">
    <property type="entry name" value="HTH_ARAC"/>
    <property type="match status" value="1"/>
</dbReference>
<dbReference type="Proteomes" id="UP000029518">
    <property type="component" value="Chromosome"/>
</dbReference>
<dbReference type="SUPFAM" id="SSF51215">
    <property type="entry name" value="Regulatory protein AraC"/>
    <property type="match status" value="1"/>
</dbReference>
<dbReference type="PROSITE" id="PS01124">
    <property type="entry name" value="HTH_ARAC_FAMILY_2"/>
    <property type="match status" value="1"/>
</dbReference>
<dbReference type="PANTHER" id="PTHR43280">
    <property type="entry name" value="ARAC-FAMILY TRANSCRIPTIONAL REGULATOR"/>
    <property type="match status" value="1"/>
</dbReference>
<dbReference type="InterPro" id="IPR018062">
    <property type="entry name" value="HTH_AraC-typ_CS"/>
</dbReference>
<dbReference type="GO" id="GO:0003700">
    <property type="term" value="F:DNA-binding transcription factor activity"/>
    <property type="evidence" value="ECO:0007669"/>
    <property type="project" value="InterPro"/>
</dbReference>
<reference evidence="5" key="1">
    <citation type="submission" date="2014-08" db="EMBL/GenBank/DDBJ databases">
        <title>Comparative genomics of the Paenibacillus odorifer group.</title>
        <authorList>
            <person name="den Bakker H.C."/>
            <person name="Tsai Y.-C.Y.-C."/>
            <person name="Martin N."/>
            <person name="Korlach J."/>
            <person name="Wiedmann M."/>
        </authorList>
    </citation>
    <scope>NUCLEOTIDE SEQUENCE [LARGE SCALE GENOMIC DNA]</scope>
    <source>
        <strain evidence="5">DSM 13188</strain>
    </source>
</reference>
<dbReference type="InterPro" id="IPR003313">
    <property type="entry name" value="AraC-bd"/>
</dbReference>
<evidence type="ECO:0000313" key="5">
    <source>
        <dbReference type="EMBL" id="AIQ60049.1"/>
    </source>
</evidence>
<accession>A0A089MUB1</accession>
<dbReference type="InterPro" id="IPR037923">
    <property type="entry name" value="HTH-like"/>
</dbReference>
<dbReference type="Pfam" id="PF02311">
    <property type="entry name" value="AraC_binding"/>
    <property type="match status" value="1"/>
</dbReference>
<dbReference type="OrthoDB" id="2713997at2"/>
<keyword evidence="3" id="KW-0804">Transcription</keyword>